<dbReference type="Proteomes" id="UP001281614">
    <property type="component" value="Unassembled WGS sequence"/>
</dbReference>
<dbReference type="Pfam" id="PF00149">
    <property type="entry name" value="Metallophos"/>
    <property type="match status" value="1"/>
</dbReference>
<evidence type="ECO:0000256" key="1">
    <source>
        <dbReference type="SAM" id="SignalP"/>
    </source>
</evidence>
<feature type="domain" description="Calcineurin-like phosphoesterase" evidence="2">
    <location>
        <begin position="91"/>
        <end position="304"/>
    </location>
</feature>
<dbReference type="InterPro" id="IPR004843">
    <property type="entry name" value="Calcineurin-like_PHP"/>
</dbReference>
<dbReference type="InterPro" id="IPR014485">
    <property type="entry name" value="Pesterase_C1039"/>
</dbReference>
<feature type="chain" id="PRO_5042022423" evidence="1">
    <location>
        <begin position="22"/>
        <end position="700"/>
    </location>
</feature>
<dbReference type="Gene3D" id="3.90.780.10">
    <property type="entry name" value="5'-Nucleotidase, C-terminal domain"/>
    <property type="match status" value="2"/>
</dbReference>
<name>A0AAE0DA90_COLKA</name>
<dbReference type="EMBL" id="VYYT01000081">
    <property type="protein sequence ID" value="KAK2771345.1"/>
    <property type="molecule type" value="Genomic_DNA"/>
</dbReference>
<feature type="domain" description="Putative 5'-nucleotidase C-terminal" evidence="3">
    <location>
        <begin position="433"/>
        <end position="640"/>
    </location>
</feature>
<keyword evidence="5" id="KW-1185">Reference proteome</keyword>
<dbReference type="InterPro" id="IPR006179">
    <property type="entry name" value="5_nucleotidase/apyrase"/>
</dbReference>
<dbReference type="InterPro" id="IPR036907">
    <property type="entry name" value="5'-Nucleotdase_C_sf"/>
</dbReference>
<dbReference type="GO" id="GO:0005829">
    <property type="term" value="C:cytosol"/>
    <property type="evidence" value="ECO:0007669"/>
    <property type="project" value="TreeGrafter"/>
</dbReference>
<evidence type="ECO:0000313" key="4">
    <source>
        <dbReference type="EMBL" id="KAK2771345.1"/>
    </source>
</evidence>
<dbReference type="Gene3D" id="3.60.21.10">
    <property type="match status" value="1"/>
</dbReference>
<dbReference type="PIRSF" id="PIRSF017316">
    <property type="entry name" value="Pesterase_C1039"/>
    <property type="match status" value="1"/>
</dbReference>
<dbReference type="PANTHER" id="PTHR11575:SF22">
    <property type="entry name" value="ADL392WP"/>
    <property type="match status" value="1"/>
</dbReference>
<dbReference type="PANTHER" id="PTHR11575">
    <property type="entry name" value="5'-NUCLEOTIDASE-RELATED"/>
    <property type="match status" value="1"/>
</dbReference>
<dbReference type="GO" id="GO:0009166">
    <property type="term" value="P:nucleotide catabolic process"/>
    <property type="evidence" value="ECO:0007669"/>
    <property type="project" value="InterPro"/>
</dbReference>
<proteinExistence type="predicted"/>
<dbReference type="InterPro" id="IPR053828">
    <property type="entry name" value="Nucleosidase_C"/>
</dbReference>
<dbReference type="SUPFAM" id="SSF56300">
    <property type="entry name" value="Metallo-dependent phosphatases"/>
    <property type="match status" value="1"/>
</dbReference>
<protein>
    <submittedName>
        <fullName evidence="4">Ser thr protein phosphatase</fullName>
    </submittedName>
</protein>
<organism evidence="4 5">
    <name type="scientific">Colletotrichum kahawae</name>
    <name type="common">Coffee berry disease fungus</name>
    <dbReference type="NCBI Taxonomy" id="34407"/>
    <lineage>
        <taxon>Eukaryota</taxon>
        <taxon>Fungi</taxon>
        <taxon>Dikarya</taxon>
        <taxon>Ascomycota</taxon>
        <taxon>Pezizomycotina</taxon>
        <taxon>Sordariomycetes</taxon>
        <taxon>Hypocreomycetidae</taxon>
        <taxon>Glomerellales</taxon>
        <taxon>Glomerellaceae</taxon>
        <taxon>Colletotrichum</taxon>
        <taxon>Colletotrichum gloeosporioides species complex</taxon>
    </lineage>
</organism>
<reference evidence="4" key="1">
    <citation type="submission" date="2023-02" db="EMBL/GenBank/DDBJ databases">
        <title>Colletotrichum kahawae CIFC_Que2 genome sequencing and assembly.</title>
        <authorList>
            <person name="Baroncelli R."/>
        </authorList>
    </citation>
    <scope>NUCLEOTIDE SEQUENCE</scope>
    <source>
        <strain evidence="4">CIFC_Que2</strain>
    </source>
</reference>
<keyword evidence="1" id="KW-0732">Signal</keyword>
<sequence>MRFTNTILASLGFAITTPVLACDSCEHPERDVVLTRHVRRAQPDAQAAAVAPRGPLSWGQLNFLHTTGTSHSMTRDWLEGHIREQNYGADWGDFVSFVKHMRQKAEDLDVDLLVVDTGDLHDGAGLSDATGVSTYANGTGVNGQISNPIFENLDYDVLAIGNHELYISSIAYETFSQFAKVYGDKYVTSNVQIRNPSTGALEYIGKQYRYFTTPKGLRIMALGVLFDFTGNSNASVVTKAATMVTQPWFLSAVDYSEPVDLYLVIGHNPVRPTQSSSTPKTVFDAIRAIKPDTPVQFFGGHTHIRDFAVYDDKSTALESGRYCETLGFLSMSGIKSDNYKGAVYPKGVPHPAQKAVAVATTTSSSSLASATGNSSMTYFRRYLDWNTLTFEYHAVGSQAKAFNTTKGVSVTQEITSERKNLNLTTLYGCAPQTWCIDCAPFMSEGSMFNLTTTALAATIITEERKSTPRIIIANTGHIRFDLAQGPFDYDSSFIVSPFTDAFEYIPDVPWSYASQILSNLESGAFPSKRKRSLTKNSLGFTQFNPALSSVDSCIDPPVTNDHFAKRSYAGGRIVRRQGITPGYTTSDDFGTDGDDTVHSEIPVYDYPNFFQANGSFPSDGSLSDDTMVDLIFLDYIAGSVVTVLQSLGANYTSADVSYYLPSTFTTNSYLPKYAKESAAWQANMPNCPVGLGIGYNTTTA</sequence>
<dbReference type="SUPFAM" id="SSF55816">
    <property type="entry name" value="5'-nucleotidase (syn. UDP-sugar hydrolase), C-terminal domain"/>
    <property type="match status" value="1"/>
</dbReference>
<evidence type="ECO:0000259" key="3">
    <source>
        <dbReference type="Pfam" id="PF21953"/>
    </source>
</evidence>
<evidence type="ECO:0000313" key="5">
    <source>
        <dbReference type="Proteomes" id="UP001281614"/>
    </source>
</evidence>
<dbReference type="GO" id="GO:0016787">
    <property type="term" value="F:hydrolase activity"/>
    <property type="evidence" value="ECO:0007669"/>
    <property type="project" value="InterPro"/>
</dbReference>
<comment type="caution">
    <text evidence="4">The sequence shown here is derived from an EMBL/GenBank/DDBJ whole genome shotgun (WGS) entry which is preliminary data.</text>
</comment>
<dbReference type="InterPro" id="IPR029052">
    <property type="entry name" value="Metallo-depent_PP-like"/>
</dbReference>
<accession>A0AAE0DA90</accession>
<gene>
    <name evidence="4" type="ORF">CKAH01_14342</name>
</gene>
<dbReference type="Pfam" id="PF21953">
    <property type="entry name" value="NadN_nucleosid_C"/>
    <property type="match status" value="1"/>
</dbReference>
<dbReference type="AlphaFoldDB" id="A0AAE0DA90"/>
<feature type="signal peptide" evidence="1">
    <location>
        <begin position="1"/>
        <end position="21"/>
    </location>
</feature>
<evidence type="ECO:0000259" key="2">
    <source>
        <dbReference type="Pfam" id="PF00149"/>
    </source>
</evidence>